<dbReference type="AlphaFoldDB" id="A0A1A9UCN9"/>
<reference evidence="1" key="1">
    <citation type="submission" date="2020-05" db="UniProtKB">
        <authorList>
            <consortium name="EnsemblMetazoa"/>
        </authorList>
    </citation>
    <scope>IDENTIFICATION</scope>
    <source>
        <strain evidence="1">TTRI</strain>
    </source>
</reference>
<proteinExistence type="predicted"/>
<evidence type="ECO:0000313" key="2">
    <source>
        <dbReference type="Proteomes" id="UP000078200"/>
    </source>
</evidence>
<evidence type="ECO:0000313" key="1">
    <source>
        <dbReference type="EnsemblMetazoa" id="GAUT000087-PA"/>
    </source>
</evidence>
<keyword evidence="2" id="KW-1185">Reference proteome</keyword>
<dbReference type="EnsemblMetazoa" id="GAUT000087-RA">
    <property type="protein sequence ID" value="GAUT000087-PA"/>
    <property type="gene ID" value="GAUT000087"/>
</dbReference>
<protein>
    <submittedName>
        <fullName evidence="1">Uncharacterized protein</fullName>
    </submittedName>
</protein>
<organism evidence="1 2">
    <name type="scientific">Glossina austeni</name>
    <name type="common">Savannah tsetse fly</name>
    <dbReference type="NCBI Taxonomy" id="7395"/>
    <lineage>
        <taxon>Eukaryota</taxon>
        <taxon>Metazoa</taxon>
        <taxon>Ecdysozoa</taxon>
        <taxon>Arthropoda</taxon>
        <taxon>Hexapoda</taxon>
        <taxon>Insecta</taxon>
        <taxon>Pterygota</taxon>
        <taxon>Neoptera</taxon>
        <taxon>Endopterygota</taxon>
        <taxon>Diptera</taxon>
        <taxon>Brachycera</taxon>
        <taxon>Muscomorpha</taxon>
        <taxon>Hippoboscoidea</taxon>
        <taxon>Glossinidae</taxon>
        <taxon>Glossina</taxon>
    </lineage>
</organism>
<dbReference type="VEuPathDB" id="VectorBase:GAUT000087"/>
<sequence>MLLTSVGGSTIQLSEARRANKAGENIKSSSSSSGYHSMLIDILQLQVAAAAAVAEDKGITGFGGQVVVAAGIDMRDSFGDCSAAVAVDIAAVGLKSGANSRAICTAISQSIRACSAAISALWALALAVAVREIAISERCIAIFKARCAEATEAVIRSRNLRDRAINKPSVRSATPKPQRLSFFHSPIYVSTTVGSNCSSSMVKLALDSCEAFQLDVPLRSRALAADRTVRRVEFTITVKCMQFLQTENLKFTHSLDLTIHHIFRHFAVVIWLADGCVSSMVFNANVDGGDLIKLCHSLGQEKY</sequence>
<accession>A0A1A9UCN9</accession>
<name>A0A1A9UCN9_GLOAU</name>
<dbReference type="Proteomes" id="UP000078200">
    <property type="component" value="Unassembled WGS sequence"/>
</dbReference>